<sequence length="291" mass="31670">MSLTSLPAELLEAVFAPLVSHTLAALARTNGDLYASATRLLYRDVALSSFASNLSAVRTLATRSHLSQLVRSFSICMEEGRDQVDEAYSPALLHRALRGMEHLTHLEVHVDAGQSCVLFDDARSPDFTHYPNLQSFSCSFPLDAHVARFLEGTPALRSLQVSPSPDAANLARTAVPLLDTYTGPPCALAQLLPSRPITTLLLSGDLTLAHIELLADGRIANSLASLPLLGAFELGGMHWEFRPRSTSPSSLDGICPEKEWLSPPVSPRSADTLALHDNDYDFDNAFMEWAY</sequence>
<evidence type="ECO:0000313" key="1">
    <source>
        <dbReference type="EMBL" id="KIP12862.1"/>
    </source>
</evidence>
<protein>
    <recommendedName>
        <fullName evidence="3">F-box domain-containing protein</fullName>
    </recommendedName>
</protein>
<keyword evidence="2" id="KW-1185">Reference proteome</keyword>
<dbReference type="AlphaFoldDB" id="A0A0C3SEM4"/>
<dbReference type="HOGENOM" id="CLU_051054_0_0_1"/>
<name>A0A0C3SEM4_PHLG1</name>
<dbReference type="OrthoDB" id="613763at2759"/>
<reference evidence="1 2" key="1">
    <citation type="journal article" date="2014" name="PLoS Genet.">
        <title>Analysis of the Phlebiopsis gigantea genome, transcriptome and secretome provides insight into its pioneer colonization strategies of wood.</title>
        <authorList>
            <person name="Hori C."/>
            <person name="Ishida T."/>
            <person name="Igarashi K."/>
            <person name="Samejima M."/>
            <person name="Suzuki H."/>
            <person name="Master E."/>
            <person name="Ferreira P."/>
            <person name="Ruiz-Duenas F.J."/>
            <person name="Held B."/>
            <person name="Canessa P."/>
            <person name="Larrondo L.F."/>
            <person name="Schmoll M."/>
            <person name="Druzhinina I.S."/>
            <person name="Kubicek C.P."/>
            <person name="Gaskell J.A."/>
            <person name="Kersten P."/>
            <person name="St John F."/>
            <person name="Glasner J."/>
            <person name="Sabat G."/>
            <person name="Splinter BonDurant S."/>
            <person name="Syed K."/>
            <person name="Yadav J."/>
            <person name="Mgbeahuruike A.C."/>
            <person name="Kovalchuk A."/>
            <person name="Asiegbu F.O."/>
            <person name="Lackner G."/>
            <person name="Hoffmeister D."/>
            <person name="Rencoret J."/>
            <person name="Gutierrez A."/>
            <person name="Sun H."/>
            <person name="Lindquist E."/>
            <person name="Barry K."/>
            <person name="Riley R."/>
            <person name="Grigoriev I.V."/>
            <person name="Henrissat B."/>
            <person name="Kues U."/>
            <person name="Berka R.M."/>
            <person name="Martinez A.T."/>
            <person name="Covert S.F."/>
            <person name="Blanchette R.A."/>
            <person name="Cullen D."/>
        </authorList>
    </citation>
    <scope>NUCLEOTIDE SEQUENCE [LARGE SCALE GENOMIC DNA]</scope>
    <source>
        <strain evidence="1 2">11061_1 CR5-6</strain>
    </source>
</reference>
<accession>A0A0C3SEM4</accession>
<gene>
    <name evidence="1" type="ORF">PHLGIDRAFT_97602</name>
</gene>
<dbReference type="Proteomes" id="UP000053257">
    <property type="component" value="Unassembled WGS sequence"/>
</dbReference>
<dbReference type="EMBL" id="KN840438">
    <property type="protein sequence ID" value="KIP12862.1"/>
    <property type="molecule type" value="Genomic_DNA"/>
</dbReference>
<evidence type="ECO:0000313" key="2">
    <source>
        <dbReference type="Proteomes" id="UP000053257"/>
    </source>
</evidence>
<organism evidence="1 2">
    <name type="scientific">Phlebiopsis gigantea (strain 11061_1 CR5-6)</name>
    <name type="common">White-rot fungus</name>
    <name type="synonym">Peniophora gigantea</name>
    <dbReference type="NCBI Taxonomy" id="745531"/>
    <lineage>
        <taxon>Eukaryota</taxon>
        <taxon>Fungi</taxon>
        <taxon>Dikarya</taxon>
        <taxon>Basidiomycota</taxon>
        <taxon>Agaricomycotina</taxon>
        <taxon>Agaricomycetes</taxon>
        <taxon>Polyporales</taxon>
        <taxon>Phanerochaetaceae</taxon>
        <taxon>Phlebiopsis</taxon>
    </lineage>
</organism>
<proteinExistence type="predicted"/>
<evidence type="ECO:0008006" key="3">
    <source>
        <dbReference type="Google" id="ProtNLM"/>
    </source>
</evidence>